<accession>A0A0S7XWD0</accession>
<comment type="similarity">
    <text evidence="3">Belongs to the KhpA RNA-binding protein family.</text>
</comment>
<dbReference type="Pfam" id="PF13083">
    <property type="entry name" value="KH_KhpA-B"/>
    <property type="match status" value="1"/>
</dbReference>
<evidence type="ECO:0000313" key="4">
    <source>
        <dbReference type="EMBL" id="KPJ66726.1"/>
    </source>
</evidence>
<keyword evidence="2 3" id="KW-0694">RNA-binding</keyword>
<dbReference type="GO" id="GO:0003723">
    <property type="term" value="F:RNA binding"/>
    <property type="evidence" value="ECO:0007669"/>
    <property type="project" value="UniProtKB-UniRule"/>
</dbReference>
<keyword evidence="3" id="KW-0143">Chaperone</keyword>
<gene>
    <name evidence="3" type="primary">khpA</name>
    <name evidence="4" type="ORF">AMJ44_07895</name>
</gene>
<keyword evidence="3" id="KW-0133">Cell shape</keyword>
<comment type="caution">
    <text evidence="4">The sequence shown here is derived from an EMBL/GenBank/DDBJ whole genome shotgun (WGS) entry which is preliminary data.</text>
</comment>
<dbReference type="CDD" id="cd22533">
    <property type="entry name" value="KH-II_YlqC-like"/>
    <property type="match status" value="1"/>
</dbReference>
<comment type="function">
    <text evidence="3">A probable RNA chaperone. Forms a complex with KhpB which binds to cellular RNA and controls its expression. Plays a role in peptidoglycan (PG) homeostasis and cell length regulation.</text>
</comment>
<dbReference type="Gene3D" id="3.30.300.20">
    <property type="match status" value="1"/>
</dbReference>
<dbReference type="InterPro" id="IPR009019">
    <property type="entry name" value="KH_sf_prok-type"/>
</dbReference>
<dbReference type="GO" id="GO:0071555">
    <property type="term" value="P:cell wall organization"/>
    <property type="evidence" value="ECO:0007669"/>
    <property type="project" value="UniProtKB-KW"/>
</dbReference>
<dbReference type="Proteomes" id="UP000051861">
    <property type="component" value="Unassembled WGS sequence"/>
</dbReference>
<dbReference type="PANTHER" id="PTHR34654">
    <property type="entry name" value="UPF0109 PROTEIN SCO5592"/>
    <property type="match status" value="1"/>
</dbReference>
<comment type="subcellular location">
    <subcellularLocation>
        <location evidence="3">Cytoplasm</location>
    </subcellularLocation>
</comment>
<protein>
    <recommendedName>
        <fullName evidence="3">RNA-binding protein KhpA</fullName>
    </recommendedName>
    <alternativeName>
        <fullName evidence="3">KH-domain protein A</fullName>
    </alternativeName>
</protein>
<dbReference type="PATRIC" id="fig|1703775.3.peg.3114"/>
<dbReference type="GO" id="GO:0008360">
    <property type="term" value="P:regulation of cell shape"/>
    <property type="evidence" value="ECO:0007669"/>
    <property type="project" value="UniProtKB-KW"/>
</dbReference>
<sequence length="91" mass="9868">MRELVEYIVKALVDKPDQISVKETQGETVTILEIKTAPEDVGKVIGREGRIANAIRTITKAAAAKQNKRITVEILTAEGEAPRQARGEGGK</sequence>
<reference evidence="4 5" key="1">
    <citation type="journal article" date="2015" name="Microbiome">
        <title>Genomic resolution of linkages in carbon, nitrogen, and sulfur cycling among widespread estuary sediment bacteria.</title>
        <authorList>
            <person name="Baker B.J."/>
            <person name="Lazar C.S."/>
            <person name="Teske A.P."/>
            <person name="Dick G.J."/>
        </authorList>
    </citation>
    <scope>NUCLEOTIDE SEQUENCE [LARGE SCALE GENOMIC DNA]</scope>
    <source>
        <strain evidence="4">DG_54_3</strain>
    </source>
</reference>
<dbReference type="EMBL" id="LIZX01000073">
    <property type="protein sequence ID" value="KPJ66726.1"/>
    <property type="molecule type" value="Genomic_DNA"/>
</dbReference>
<evidence type="ECO:0000256" key="3">
    <source>
        <dbReference type="HAMAP-Rule" id="MF_00088"/>
    </source>
</evidence>
<proteinExistence type="inferred from homology"/>
<dbReference type="GO" id="GO:0009252">
    <property type="term" value="P:peptidoglycan biosynthetic process"/>
    <property type="evidence" value="ECO:0007669"/>
    <property type="project" value="UniProtKB-UniRule"/>
</dbReference>
<evidence type="ECO:0000256" key="2">
    <source>
        <dbReference type="ARBA" id="ARBA00022884"/>
    </source>
</evidence>
<keyword evidence="3" id="KW-0961">Cell wall biogenesis/degradation</keyword>
<dbReference type="NCBIfam" id="NF001748">
    <property type="entry name" value="PRK00468.1"/>
    <property type="match status" value="1"/>
</dbReference>
<dbReference type="AlphaFoldDB" id="A0A0S7XWD0"/>
<organism evidence="4 5">
    <name type="scientific">candidate division WOR-1 bacterium DG_54_3</name>
    <dbReference type="NCBI Taxonomy" id="1703775"/>
    <lineage>
        <taxon>Bacteria</taxon>
        <taxon>Bacillati</taxon>
        <taxon>Saganbacteria</taxon>
    </lineage>
</organism>
<dbReference type="InterPro" id="IPR020627">
    <property type="entry name" value="KhpA"/>
</dbReference>
<dbReference type="GO" id="GO:0005737">
    <property type="term" value="C:cytoplasm"/>
    <property type="evidence" value="ECO:0007669"/>
    <property type="project" value="UniProtKB-SubCell"/>
</dbReference>
<keyword evidence="1 3" id="KW-0963">Cytoplasm</keyword>
<comment type="subunit">
    <text evidence="3">Forms a complex with KhpB.</text>
</comment>
<evidence type="ECO:0000313" key="5">
    <source>
        <dbReference type="Proteomes" id="UP000051861"/>
    </source>
</evidence>
<name>A0A0S7XWD0_UNCSA</name>
<dbReference type="SUPFAM" id="SSF54814">
    <property type="entry name" value="Prokaryotic type KH domain (KH-domain type II)"/>
    <property type="match status" value="1"/>
</dbReference>
<dbReference type="PANTHER" id="PTHR34654:SF1">
    <property type="entry name" value="RNA-BINDING PROTEIN KHPA"/>
    <property type="match status" value="1"/>
</dbReference>
<dbReference type="InterPro" id="IPR015946">
    <property type="entry name" value="KH_dom-like_a/b"/>
</dbReference>
<evidence type="ECO:0000256" key="1">
    <source>
        <dbReference type="ARBA" id="ARBA00022490"/>
    </source>
</evidence>
<dbReference type="HAMAP" id="MF_00088">
    <property type="entry name" value="KhpA"/>
    <property type="match status" value="1"/>
</dbReference>